<dbReference type="Pfam" id="PF00528">
    <property type="entry name" value="BPD_transp_1"/>
    <property type="match status" value="1"/>
</dbReference>
<dbReference type="PANTHER" id="PTHR30151:SF20">
    <property type="entry name" value="ABC TRANSPORTER PERMEASE PROTEIN HI_0355-RELATED"/>
    <property type="match status" value="1"/>
</dbReference>
<keyword evidence="11" id="KW-1185">Reference proteome</keyword>
<feature type="region of interest" description="Disordered" evidence="8">
    <location>
        <begin position="1"/>
        <end position="29"/>
    </location>
</feature>
<evidence type="ECO:0000256" key="1">
    <source>
        <dbReference type="ARBA" id="ARBA00004651"/>
    </source>
</evidence>
<feature type="transmembrane region" description="Helical" evidence="7">
    <location>
        <begin position="158"/>
        <end position="177"/>
    </location>
</feature>
<feature type="transmembrane region" description="Helical" evidence="7">
    <location>
        <begin position="39"/>
        <end position="58"/>
    </location>
</feature>
<dbReference type="OrthoDB" id="7274389at2"/>
<comment type="similarity">
    <text evidence="7">Belongs to the binding-protein-dependent transport system permease family.</text>
</comment>
<evidence type="ECO:0000256" key="8">
    <source>
        <dbReference type="SAM" id="MobiDB-lite"/>
    </source>
</evidence>
<evidence type="ECO:0000256" key="4">
    <source>
        <dbReference type="ARBA" id="ARBA00022692"/>
    </source>
</evidence>
<organism evidence="10 11">
    <name type="scientific">Antricoccus suffuscus</name>
    <dbReference type="NCBI Taxonomy" id="1629062"/>
    <lineage>
        <taxon>Bacteria</taxon>
        <taxon>Bacillati</taxon>
        <taxon>Actinomycetota</taxon>
        <taxon>Actinomycetes</taxon>
        <taxon>Geodermatophilales</taxon>
        <taxon>Antricoccaceae</taxon>
        <taxon>Antricoccus</taxon>
    </lineage>
</organism>
<feature type="transmembrane region" description="Helical" evidence="7">
    <location>
        <begin position="100"/>
        <end position="118"/>
    </location>
</feature>
<dbReference type="SUPFAM" id="SSF161098">
    <property type="entry name" value="MetI-like"/>
    <property type="match status" value="1"/>
</dbReference>
<evidence type="ECO:0000256" key="6">
    <source>
        <dbReference type="ARBA" id="ARBA00023136"/>
    </source>
</evidence>
<evidence type="ECO:0000256" key="3">
    <source>
        <dbReference type="ARBA" id="ARBA00022475"/>
    </source>
</evidence>
<keyword evidence="2 7" id="KW-0813">Transport</keyword>
<comment type="subcellular location">
    <subcellularLocation>
        <location evidence="1 7">Cell membrane</location>
        <topology evidence="1 7">Multi-pass membrane protein</topology>
    </subcellularLocation>
</comment>
<dbReference type="RefSeq" id="WP_106347039.1">
    <property type="nucleotide sequence ID" value="NZ_PVUE01000001.1"/>
</dbReference>
<dbReference type="EMBL" id="PVUE01000001">
    <property type="protein sequence ID" value="PRZ43976.1"/>
    <property type="molecule type" value="Genomic_DNA"/>
</dbReference>
<feature type="transmembrane region" description="Helical" evidence="7">
    <location>
        <begin position="198"/>
        <end position="224"/>
    </location>
</feature>
<keyword evidence="6 7" id="KW-0472">Membrane</keyword>
<protein>
    <submittedName>
        <fullName evidence="10">NitT/TauT family transport system permease protein</fullName>
    </submittedName>
</protein>
<feature type="domain" description="ABC transmembrane type-1" evidence="9">
    <location>
        <begin position="92"/>
        <end position="272"/>
    </location>
</feature>
<keyword evidence="5 7" id="KW-1133">Transmembrane helix</keyword>
<feature type="transmembrane region" description="Helical" evidence="7">
    <location>
        <begin position="254"/>
        <end position="275"/>
    </location>
</feature>
<dbReference type="InterPro" id="IPR035906">
    <property type="entry name" value="MetI-like_sf"/>
</dbReference>
<proteinExistence type="inferred from homology"/>
<dbReference type="GO" id="GO:0055085">
    <property type="term" value="P:transmembrane transport"/>
    <property type="evidence" value="ECO:0007669"/>
    <property type="project" value="InterPro"/>
</dbReference>
<gene>
    <name evidence="10" type="ORF">CLV47_101100</name>
</gene>
<evidence type="ECO:0000256" key="2">
    <source>
        <dbReference type="ARBA" id="ARBA00022448"/>
    </source>
</evidence>
<dbReference type="CDD" id="cd06261">
    <property type="entry name" value="TM_PBP2"/>
    <property type="match status" value="1"/>
</dbReference>
<name>A0A2T1A5W0_9ACTN</name>
<keyword evidence="4 7" id="KW-0812">Transmembrane</keyword>
<comment type="caution">
    <text evidence="10">The sequence shown here is derived from an EMBL/GenBank/DDBJ whole genome shotgun (WGS) entry which is preliminary data.</text>
</comment>
<evidence type="ECO:0000256" key="5">
    <source>
        <dbReference type="ARBA" id="ARBA00022989"/>
    </source>
</evidence>
<dbReference type="InterPro" id="IPR000515">
    <property type="entry name" value="MetI-like"/>
</dbReference>
<keyword evidence="3" id="KW-1003">Cell membrane</keyword>
<dbReference type="PROSITE" id="PS50928">
    <property type="entry name" value="ABC_TM1"/>
    <property type="match status" value="1"/>
</dbReference>
<dbReference type="GO" id="GO:0005886">
    <property type="term" value="C:plasma membrane"/>
    <property type="evidence" value="ECO:0007669"/>
    <property type="project" value="UniProtKB-SubCell"/>
</dbReference>
<evidence type="ECO:0000313" key="11">
    <source>
        <dbReference type="Proteomes" id="UP000237752"/>
    </source>
</evidence>
<dbReference type="PANTHER" id="PTHR30151">
    <property type="entry name" value="ALKANE SULFONATE ABC TRANSPORTER-RELATED, MEMBRANE SUBUNIT"/>
    <property type="match status" value="1"/>
</dbReference>
<dbReference type="AlphaFoldDB" id="A0A2T1A5W0"/>
<accession>A0A2T1A5W0</accession>
<reference evidence="10 11" key="1">
    <citation type="submission" date="2018-03" db="EMBL/GenBank/DDBJ databases">
        <title>Genomic Encyclopedia of Archaeal and Bacterial Type Strains, Phase II (KMG-II): from individual species to whole genera.</title>
        <authorList>
            <person name="Goeker M."/>
        </authorList>
    </citation>
    <scope>NUCLEOTIDE SEQUENCE [LARGE SCALE GENOMIC DNA]</scope>
    <source>
        <strain evidence="10 11">DSM 100065</strain>
    </source>
</reference>
<dbReference type="Proteomes" id="UP000237752">
    <property type="component" value="Unassembled WGS sequence"/>
</dbReference>
<sequence length="292" mass="32150">MMMQTEAKPTSSAATPDDRPTPTRSFTKPRRRLHEQRRIVFPLQIAVFVLIVAVWEIAARTGIVEELYVSKPSSIAAAFWHSMISGELVGELGTTLYETLVGFAIAAILGIGAGLLMYQIPLLNAVVQPYLTAFNNLPRLALAPLFVLWFGLASMSKIVLVVSLCFFIVTFNTYAGLQNANRDHLLLAKTLGAKRFTLFRKFVLPSAVPTTFAGLQLALTYAFLSAVVGEMLSGSSGLGAVLQLALTSYRTEDFFATLLLLVVVATIFSGVMRLVERRILRWKQYELQGVEN</sequence>
<evidence type="ECO:0000256" key="7">
    <source>
        <dbReference type="RuleBase" id="RU363032"/>
    </source>
</evidence>
<dbReference type="Gene3D" id="1.10.3720.10">
    <property type="entry name" value="MetI-like"/>
    <property type="match status" value="1"/>
</dbReference>
<evidence type="ECO:0000259" key="9">
    <source>
        <dbReference type="PROSITE" id="PS50928"/>
    </source>
</evidence>
<evidence type="ECO:0000313" key="10">
    <source>
        <dbReference type="EMBL" id="PRZ43976.1"/>
    </source>
</evidence>